<dbReference type="PROSITE" id="PS51257">
    <property type="entry name" value="PROKAR_LIPOPROTEIN"/>
    <property type="match status" value="1"/>
</dbReference>
<dbReference type="Proteomes" id="UP000244906">
    <property type="component" value="Unassembled WGS sequence"/>
</dbReference>
<evidence type="ECO:0000313" key="2">
    <source>
        <dbReference type="EMBL" id="PVZ68416.1"/>
    </source>
</evidence>
<keyword evidence="3" id="KW-1185">Reference proteome</keyword>
<dbReference type="EMBL" id="QDDL01000005">
    <property type="protein sequence ID" value="PVZ68416.1"/>
    <property type="molecule type" value="Genomic_DNA"/>
</dbReference>
<organism evidence="2 3">
    <name type="scientific">Pelagibaculum spongiae</name>
    <dbReference type="NCBI Taxonomy" id="2080658"/>
    <lineage>
        <taxon>Bacteria</taxon>
        <taxon>Pseudomonadati</taxon>
        <taxon>Pseudomonadota</taxon>
        <taxon>Gammaproteobacteria</taxon>
        <taxon>Oceanospirillales</taxon>
        <taxon>Pelagibaculum</taxon>
    </lineage>
</organism>
<proteinExistence type="predicted"/>
<evidence type="ECO:0000313" key="3">
    <source>
        <dbReference type="Proteomes" id="UP000244906"/>
    </source>
</evidence>
<dbReference type="AlphaFoldDB" id="A0A2V1GZC9"/>
<feature type="chain" id="PRO_5016138960" description="SnoaL-like domain-containing protein" evidence="1">
    <location>
        <begin position="20"/>
        <end position="148"/>
    </location>
</feature>
<comment type="caution">
    <text evidence="2">The sequence shown here is derived from an EMBL/GenBank/DDBJ whole genome shotgun (WGS) entry which is preliminary data.</text>
</comment>
<sequence length="148" mass="16336">MLRRNFLTGCLLVAFSLLASGCSGEPAEKGIRRSIDLMIAAVEQGKPSQFIELIDSGFSADGPHGQLNKFQSGIFLRSQLKRYGQLSVHLVALNIEVDPIYEGQANATAELLVTGGRGLLPENGRLVSVKSRWISHTTEWRLQQLDWQ</sequence>
<reference evidence="2 3" key="1">
    <citation type="submission" date="2018-04" db="EMBL/GenBank/DDBJ databases">
        <title>Thalassorhabdus spongiae gen. nov., sp. nov., isolated from a marine sponge in South-West Iceland.</title>
        <authorList>
            <person name="Knobloch S."/>
            <person name="Daussin A."/>
            <person name="Johannsson R."/>
            <person name="Marteinsson V.T."/>
        </authorList>
    </citation>
    <scope>NUCLEOTIDE SEQUENCE [LARGE SCALE GENOMIC DNA]</scope>
    <source>
        <strain evidence="2 3">Hp12</strain>
    </source>
</reference>
<name>A0A2V1GZC9_9GAMM</name>
<dbReference type="RefSeq" id="WP_116687744.1">
    <property type="nucleotide sequence ID" value="NZ_CAWNYD010000005.1"/>
</dbReference>
<accession>A0A2V1GZC9</accession>
<gene>
    <name evidence="2" type="ORF">DC094_14150</name>
</gene>
<protein>
    <recommendedName>
        <fullName evidence="4">SnoaL-like domain-containing protein</fullName>
    </recommendedName>
</protein>
<dbReference type="OrthoDB" id="5801455at2"/>
<evidence type="ECO:0000256" key="1">
    <source>
        <dbReference type="SAM" id="SignalP"/>
    </source>
</evidence>
<feature type="signal peptide" evidence="1">
    <location>
        <begin position="1"/>
        <end position="19"/>
    </location>
</feature>
<keyword evidence="1" id="KW-0732">Signal</keyword>
<evidence type="ECO:0008006" key="4">
    <source>
        <dbReference type="Google" id="ProtNLM"/>
    </source>
</evidence>